<feature type="chain" id="PRO_5031599879" description="Phytosulfokine" evidence="9">
    <location>
        <begin position="26"/>
        <end position="83"/>
    </location>
</feature>
<evidence type="ECO:0000256" key="7">
    <source>
        <dbReference type="ARBA" id="ARBA00022782"/>
    </source>
</evidence>
<dbReference type="AlphaFoldDB" id="A0A2C9UXQ9"/>
<evidence type="ECO:0000256" key="5">
    <source>
        <dbReference type="ARBA" id="ARBA00022641"/>
    </source>
</evidence>
<dbReference type="STRING" id="3983.A0A2C9UXQ9"/>
<keyword evidence="6 9" id="KW-0732">Signal</keyword>
<evidence type="ECO:0000256" key="8">
    <source>
        <dbReference type="ARBA" id="ARBA00023030"/>
    </source>
</evidence>
<dbReference type="GO" id="GO:0008083">
    <property type="term" value="F:growth factor activity"/>
    <property type="evidence" value="ECO:0007669"/>
    <property type="project" value="UniProtKB-UniRule"/>
</dbReference>
<dbReference type="Gramene" id="Manes.12G117100.1.v8.1">
    <property type="protein sequence ID" value="Manes.12G117100.1.v8.1.CDS"/>
    <property type="gene ID" value="Manes.12G117100.v8.1"/>
</dbReference>
<proteinExistence type="inferred from homology"/>
<dbReference type="PANTHER" id="PTHR33285">
    <property type="entry name" value="PHYTOSULFOKINES 3"/>
    <property type="match status" value="1"/>
</dbReference>
<accession>A0A2C9UXQ9</accession>
<evidence type="ECO:0000256" key="4">
    <source>
        <dbReference type="ARBA" id="ARBA00022525"/>
    </source>
</evidence>
<dbReference type="PANTHER" id="PTHR33285:SF55">
    <property type="entry name" value="PHYTOSULFOKINES 3"/>
    <property type="match status" value="1"/>
</dbReference>
<keyword evidence="8 9" id="KW-0339">Growth factor</keyword>
<keyword evidence="11" id="KW-1185">Reference proteome</keyword>
<dbReference type="OMA" id="GRMEGCE"/>
<name>A0A2C9UXQ9_MANES</name>
<evidence type="ECO:0000256" key="2">
    <source>
        <dbReference type="ARBA" id="ARBA00010781"/>
    </source>
</evidence>
<protein>
    <recommendedName>
        <fullName evidence="9">Phytosulfokine</fullName>
    </recommendedName>
    <component>
        <recommendedName>
            <fullName evidence="9">Phytosulfokine-alpha</fullName>
            <shortName evidence="9">PSK-alpha</shortName>
            <shortName evidence="9">Phytosulfokine-a</shortName>
        </recommendedName>
    </component>
    <component>
        <recommendedName>
            <fullName evidence="9">Phytosulfokine-beta</fullName>
            <shortName evidence="9">PSK-beta</shortName>
            <shortName evidence="9">Phytosulfokine-b</shortName>
        </recommendedName>
    </component>
</protein>
<dbReference type="GO" id="GO:0030154">
    <property type="term" value="P:cell differentiation"/>
    <property type="evidence" value="ECO:0007669"/>
    <property type="project" value="UniProtKB-UniRule"/>
</dbReference>
<evidence type="ECO:0000256" key="6">
    <source>
        <dbReference type="ARBA" id="ARBA00022729"/>
    </source>
</evidence>
<evidence type="ECO:0000313" key="10">
    <source>
        <dbReference type="EMBL" id="OAY35630.1"/>
    </source>
</evidence>
<evidence type="ECO:0000256" key="1">
    <source>
        <dbReference type="ARBA" id="ARBA00004613"/>
    </source>
</evidence>
<dbReference type="Proteomes" id="UP000091857">
    <property type="component" value="Chromosome 12"/>
</dbReference>
<keyword evidence="5 9" id="KW-0765">Sulfation</keyword>
<comment type="similarity">
    <text evidence="2 9">Belongs to the phytosulfokine family.</text>
</comment>
<dbReference type="GO" id="GO:0005576">
    <property type="term" value="C:extracellular region"/>
    <property type="evidence" value="ECO:0007669"/>
    <property type="project" value="UniProtKB-SubCell"/>
</dbReference>
<gene>
    <name evidence="10" type="ORF">MANES_12G117100v8</name>
</gene>
<sequence>MVKLNVATLFILFTLLLFSTALTYAARRDPPFTSESLAKDQQQDVDEAEVVEESCKGAGEEECLMRRTLAAHIDYIYTQKHNP</sequence>
<reference evidence="11" key="1">
    <citation type="journal article" date="2016" name="Nat. Biotechnol.">
        <title>Sequencing wild and cultivated cassava and related species reveals extensive interspecific hybridization and genetic diversity.</title>
        <authorList>
            <person name="Bredeson J.V."/>
            <person name="Lyons J.B."/>
            <person name="Prochnik S.E."/>
            <person name="Wu G.A."/>
            <person name="Ha C.M."/>
            <person name="Edsinger-Gonzales E."/>
            <person name="Grimwood J."/>
            <person name="Schmutz J."/>
            <person name="Rabbi I.Y."/>
            <person name="Egesi C."/>
            <person name="Nauluvula P."/>
            <person name="Lebot V."/>
            <person name="Ndunguru J."/>
            <person name="Mkamilo G."/>
            <person name="Bart R.S."/>
            <person name="Setter T.L."/>
            <person name="Gleadow R.M."/>
            <person name="Kulakow P."/>
            <person name="Ferguson M.E."/>
            <person name="Rounsley S."/>
            <person name="Rokhsar D.S."/>
        </authorList>
    </citation>
    <scope>NUCLEOTIDE SEQUENCE [LARGE SCALE GENOMIC DNA]</scope>
    <source>
        <strain evidence="11">cv. AM560-2</strain>
    </source>
</reference>
<dbReference type="Pfam" id="PF06404">
    <property type="entry name" value="PSK"/>
    <property type="match status" value="1"/>
</dbReference>
<keyword evidence="4 9" id="KW-0964">Secreted</keyword>
<evidence type="ECO:0000313" key="11">
    <source>
        <dbReference type="Proteomes" id="UP000091857"/>
    </source>
</evidence>
<dbReference type="OrthoDB" id="1858282at2759"/>
<keyword evidence="7 9" id="KW-0221">Differentiation</keyword>
<comment type="caution">
    <text evidence="10">The sequence shown here is derived from an EMBL/GenBank/DDBJ whole genome shotgun (WGS) entry which is preliminary data.</text>
</comment>
<dbReference type="EMBL" id="CM004398">
    <property type="protein sequence ID" value="OAY35630.1"/>
    <property type="molecule type" value="Genomic_DNA"/>
</dbReference>
<comment type="function">
    <text evidence="9">Promotes plant cell differentiation, organogenesis and somatic embryogenesis as well as cell proliferation.</text>
</comment>
<evidence type="ECO:0000256" key="9">
    <source>
        <dbReference type="RuleBase" id="RU368031"/>
    </source>
</evidence>
<comment type="PTM">
    <text evidence="9">PSK-alpha is produced by endopeptidase digestion. PSK-beta is produced from PSK-alpha by exopeptidase digestion.</text>
</comment>
<feature type="signal peptide" evidence="9">
    <location>
        <begin position="1"/>
        <end position="25"/>
    </location>
</feature>
<comment type="PTM">
    <text evidence="9">Sulfation is important for activity and for the binding to a putative membrane receptor.</text>
</comment>
<comment type="subcellular location">
    <subcellularLocation>
        <location evidence="1 9">Secreted</location>
    </subcellularLocation>
</comment>
<dbReference type="GO" id="GO:0008283">
    <property type="term" value="P:cell population proliferation"/>
    <property type="evidence" value="ECO:0007669"/>
    <property type="project" value="UniProtKB-UniRule"/>
</dbReference>
<organism evidence="10 11">
    <name type="scientific">Manihot esculenta</name>
    <name type="common">Cassava</name>
    <name type="synonym">Jatropha manihot</name>
    <dbReference type="NCBI Taxonomy" id="3983"/>
    <lineage>
        <taxon>Eukaryota</taxon>
        <taxon>Viridiplantae</taxon>
        <taxon>Streptophyta</taxon>
        <taxon>Embryophyta</taxon>
        <taxon>Tracheophyta</taxon>
        <taxon>Spermatophyta</taxon>
        <taxon>Magnoliopsida</taxon>
        <taxon>eudicotyledons</taxon>
        <taxon>Gunneridae</taxon>
        <taxon>Pentapetalae</taxon>
        <taxon>rosids</taxon>
        <taxon>fabids</taxon>
        <taxon>Malpighiales</taxon>
        <taxon>Euphorbiaceae</taxon>
        <taxon>Crotonoideae</taxon>
        <taxon>Manihoteae</taxon>
        <taxon>Manihot</taxon>
    </lineage>
</organism>
<evidence type="ECO:0000256" key="3">
    <source>
        <dbReference type="ARBA" id="ARBA00022473"/>
    </source>
</evidence>
<dbReference type="InterPro" id="IPR009438">
    <property type="entry name" value="Phytosulfokine"/>
</dbReference>
<keyword evidence="3 9" id="KW-0217">Developmental protein</keyword>